<organism evidence="1 2">
    <name type="scientific">Hydnomerulius pinastri MD-312</name>
    <dbReference type="NCBI Taxonomy" id="994086"/>
    <lineage>
        <taxon>Eukaryota</taxon>
        <taxon>Fungi</taxon>
        <taxon>Dikarya</taxon>
        <taxon>Basidiomycota</taxon>
        <taxon>Agaricomycotina</taxon>
        <taxon>Agaricomycetes</taxon>
        <taxon>Agaricomycetidae</taxon>
        <taxon>Boletales</taxon>
        <taxon>Boletales incertae sedis</taxon>
        <taxon>Leucogyrophana</taxon>
    </lineage>
</organism>
<dbReference type="OrthoDB" id="3257768at2759"/>
<evidence type="ECO:0000313" key="2">
    <source>
        <dbReference type="Proteomes" id="UP000053820"/>
    </source>
</evidence>
<dbReference type="AlphaFoldDB" id="A0A0C9VNN2"/>
<name>A0A0C9VNN2_9AGAM</name>
<dbReference type="EMBL" id="KN839893">
    <property type="protein sequence ID" value="KIJ59250.1"/>
    <property type="molecule type" value="Genomic_DNA"/>
</dbReference>
<feature type="non-terminal residue" evidence="1">
    <location>
        <position position="1"/>
    </location>
</feature>
<sequence length="59" mass="6368">STCLVEHNAIAHANSCSKEGYLTPGMGAAMCACHVLVCQNGISDLQKGDKYCNMDYMLR</sequence>
<accession>A0A0C9VNN2</accession>
<gene>
    <name evidence="1" type="ORF">HYDPIDRAFT_101021</name>
</gene>
<protein>
    <submittedName>
        <fullName evidence="1">Uncharacterized protein</fullName>
    </submittedName>
</protein>
<proteinExistence type="predicted"/>
<dbReference type="InterPro" id="IPR040521">
    <property type="entry name" value="KDZ"/>
</dbReference>
<dbReference type="Pfam" id="PF18758">
    <property type="entry name" value="KDZ"/>
    <property type="match status" value="1"/>
</dbReference>
<evidence type="ECO:0000313" key="1">
    <source>
        <dbReference type="EMBL" id="KIJ59250.1"/>
    </source>
</evidence>
<dbReference type="Proteomes" id="UP000053820">
    <property type="component" value="Unassembled WGS sequence"/>
</dbReference>
<reference evidence="1 2" key="1">
    <citation type="submission" date="2014-04" db="EMBL/GenBank/DDBJ databases">
        <title>Evolutionary Origins and Diversification of the Mycorrhizal Mutualists.</title>
        <authorList>
            <consortium name="DOE Joint Genome Institute"/>
            <consortium name="Mycorrhizal Genomics Consortium"/>
            <person name="Kohler A."/>
            <person name="Kuo A."/>
            <person name="Nagy L.G."/>
            <person name="Floudas D."/>
            <person name="Copeland A."/>
            <person name="Barry K.W."/>
            <person name="Cichocki N."/>
            <person name="Veneault-Fourrey C."/>
            <person name="LaButti K."/>
            <person name="Lindquist E.A."/>
            <person name="Lipzen A."/>
            <person name="Lundell T."/>
            <person name="Morin E."/>
            <person name="Murat C."/>
            <person name="Riley R."/>
            <person name="Ohm R."/>
            <person name="Sun H."/>
            <person name="Tunlid A."/>
            <person name="Henrissat B."/>
            <person name="Grigoriev I.V."/>
            <person name="Hibbett D.S."/>
            <person name="Martin F."/>
        </authorList>
    </citation>
    <scope>NUCLEOTIDE SEQUENCE [LARGE SCALE GENOMIC DNA]</scope>
    <source>
        <strain evidence="1 2">MD-312</strain>
    </source>
</reference>
<dbReference type="HOGENOM" id="CLU_205468_0_0_1"/>
<keyword evidence="2" id="KW-1185">Reference proteome</keyword>